<organism evidence="1 2">
    <name type="scientific">Chaenocephalus aceratus</name>
    <name type="common">Blackfin icefish</name>
    <name type="synonym">Chaenichthys aceratus</name>
    <dbReference type="NCBI Taxonomy" id="36190"/>
    <lineage>
        <taxon>Eukaryota</taxon>
        <taxon>Metazoa</taxon>
        <taxon>Chordata</taxon>
        <taxon>Craniata</taxon>
        <taxon>Vertebrata</taxon>
        <taxon>Euteleostomi</taxon>
        <taxon>Actinopterygii</taxon>
        <taxon>Neopterygii</taxon>
        <taxon>Teleostei</taxon>
        <taxon>Neoteleostei</taxon>
        <taxon>Acanthomorphata</taxon>
        <taxon>Eupercaria</taxon>
        <taxon>Perciformes</taxon>
        <taxon>Notothenioidei</taxon>
        <taxon>Channichthyidae</taxon>
        <taxon>Chaenocephalus</taxon>
    </lineage>
</organism>
<accession>A0ACB9WQA0</accession>
<sequence length="200" mass="22160">LDSSMTESAERATFKEKTTAVNIKHEFCPLEWGSKTCICELSAQPLLYIPSSHWLSAACHMHSSSLSLQTVLLHTQRPRDKDGNLPDPNLISTEIASSLCICLSDLTPAFMPWMLEMKKKNAPRIYFPFLSLLLFLRSNKPKQAQAERRQSGSDVCVSAPLLYLSLALSPSFYPSTSLRICPSLFLSAVRGSVPLLGRDG</sequence>
<evidence type="ECO:0000313" key="2">
    <source>
        <dbReference type="Proteomes" id="UP001057452"/>
    </source>
</evidence>
<proteinExistence type="predicted"/>
<dbReference type="Proteomes" id="UP001057452">
    <property type="component" value="Chromosome 13"/>
</dbReference>
<reference evidence="1" key="1">
    <citation type="submission" date="2022-05" db="EMBL/GenBank/DDBJ databases">
        <title>Chromosome-level genome of Chaenocephalus aceratus.</title>
        <authorList>
            <person name="Park H."/>
        </authorList>
    </citation>
    <scope>NUCLEOTIDE SEQUENCE</scope>
    <source>
        <strain evidence="1">KU_202001</strain>
    </source>
</reference>
<gene>
    <name evidence="1" type="ORF">KUCAC02_005521</name>
</gene>
<dbReference type="EMBL" id="CM043797">
    <property type="protein sequence ID" value="KAI4815373.1"/>
    <property type="molecule type" value="Genomic_DNA"/>
</dbReference>
<feature type="non-terminal residue" evidence="1">
    <location>
        <position position="1"/>
    </location>
</feature>
<comment type="caution">
    <text evidence="1">The sequence shown here is derived from an EMBL/GenBank/DDBJ whole genome shotgun (WGS) entry which is preliminary data.</text>
</comment>
<evidence type="ECO:0000313" key="1">
    <source>
        <dbReference type="EMBL" id="KAI4815373.1"/>
    </source>
</evidence>
<protein>
    <submittedName>
        <fullName evidence="1">Uncharacterized protein</fullName>
    </submittedName>
</protein>
<name>A0ACB9WQA0_CHAAC</name>
<feature type="non-terminal residue" evidence="1">
    <location>
        <position position="200"/>
    </location>
</feature>
<keyword evidence="2" id="KW-1185">Reference proteome</keyword>